<keyword evidence="2" id="KW-0472">Membrane</keyword>
<evidence type="ECO:0000313" key="4">
    <source>
        <dbReference type="Proteomes" id="UP000244855"/>
    </source>
</evidence>
<dbReference type="Proteomes" id="UP000244855">
    <property type="component" value="Unassembled WGS sequence"/>
</dbReference>
<gene>
    <name evidence="3" type="ORF">DM02DRAFT_127171</name>
</gene>
<feature type="region of interest" description="Disordered" evidence="1">
    <location>
        <begin position="132"/>
        <end position="186"/>
    </location>
</feature>
<evidence type="ECO:0000256" key="2">
    <source>
        <dbReference type="SAM" id="Phobius"/>
    </source>
</evidence>
<keyword evidence="4" id="KW-1185">Reference proteome</keyword>
<evidence type="ECO:0000313" key="3">
    <source>
        <dbReference type="EMBL" id="PVI05117.1"/>
    </source>
</evidence>
<proteinExistence type="predicted"/>
<keyword evidence="2" id="KW-0812">Transmembrane</keyword>
<feature type="transmembrane region" description="Helical" evidence="2">
    <location>
        <begin position="266"/>
        <end position="286"/>
    </location>
</feature>
<organism evidence="3 4">
    <name type="scientific">Periconia macrospinosa</name>
    <dbReference type="NCBI Taxonomy" id="97972"/>
    <lineage>
        <taxon>Eukaryota</taxon>
        <taxon>Fungi</taxon>
        <taxon>Dikarya</taxon>
        <taxon>Ascomycota</taxon>
        <taxon>Pezizomycotina</taxon>
        <taxon>Dothideomycetes</taxon>
        <taxon>Pleosporomycetidae</taxon>
        <taxon>Pleosporales</taxon>
        <taxon>Massarineae</taxon>
        <taxon>Periconiaceae</taxon>
        <taxon>Periconia</taxon>
    </lineage>
</organism>
<dbReference type="OrthoDB" id="3916171at2759"/>
<feature type="transmembrane region" description="Helical" evidence="2">
    <location>
        <begin position="233"/>
        <end position="254"/>
    </location>
</feature>
<accession>A0A2V1E3K1</accession>
<reference evidence="3 4" key="1">
    <citation type="journal article" date="2018" name="Sci. Rep.">
        <title>Comparative genomics provides insights into the lifestyle and reveals functional heterogeneity of dark septate endophytic fungi.</title>
        <authorList>
            <person name="Knapp D.G."/>
            <person name="Nemeth J.B."/>
            <person name="Barry K."/>
            <person name="Hainaut M."/>
            <person name="Henrissat B."/>
            <person name="Johnson J."/>
            <person name="Kuo A."/>
            <person name="Lim J.H.P."/>
            <person name="Lipzen A."/>
            <person name="Nolan M."/>
            <person name="Ohm R.A."/>
            <person name="Tamas L."/>
            <person name="Grigoriev I.V."/>
            <person name="Spatafora J.W."/>
            <person name="Nagy L.G."/>
            <person name="Kovacs G.M."/>
        </authorList>
    </citation>
    <scope>NUCLEOTIDE SEQUENCE [LARGE SCALE GENOMIC DNA]</scope>
    <source>
        <strain evidence="3 4">DSE2036</strain>
    </source>
</reference>
<feature type="transmembrane region" description="Helical" evidence="2">
    <location>
        <begin position="293"/>
        <end position="311"/>
    </location>
</feature>
<name>A0A2V1E3K1_9PLEO</name>
<evidence type="ECO:0000256" key="1">
    <source>
        <dbReference type="SAM" id="MobiDB-lite"/>
    </source>
</evidence>
<sequence length="315" mass="34071">MDQASIKDHMSDHAESSAAAAISRNDDLITIALRSEDSFDLDDIVRLTRAVSPLHDVPSTLGTLTTTAISTFKESSGTKPTSTATSYPIEGKGKAVATYESSLSATHGSASEAEAEKEQDFVGIGGWTGDVPLKGASRARKRGQRTNRRSKQKKPVVIIQHNGPSSTSPQKGECSAVENISRRSSKETKYLRRRATKFEHEDNLTLAEEGRIMPSSEEVGLTPHPPLSRTRRYVLVGLCVAGILTFIGSTYGAHHTGRAQMAHTKSIIFSATVILSFLTVVAMVVAKRSLQEALLAGLFESLIGFVLVVEIREFM</sequence>
<keyword evidence="2" id="KW-1133">Transmembrane helix</keyword>
<feature type="compositionally biased region" description="Basic residues" evidence="1">
    <location>
        <begin position="137"/>
        <end position="154"/>
    </location>
</feature>
<protein>
    <submittedName>
        <fullName evidence="3">Uncharacterized protein</fullName>
    </submittedName>
</protein>
<dbReference type="EMBL" id="KZ805316">
    <property type="protein sequence ID" value="PVI05117.1"/>
    <property type="molecule type" value="Genomic_DNA"/>
</dbReference>
<dbReference type="AlphaFoldDB" id="A0A2V1E3K1"/>